<dbReference type="Gene3D" id="3.40.1190.20">
    <property type="match status" value="1"/>
</dbReference>
<evidence type="ECO:0000313" key="7">
    <source>
        <dbReference type="EMBL" id="EKC74124.1"/>
    </source>
</evidence>
<evidence type="ECO:0000256" key="5">
    <source>
        <dbReference type="ARBA" id="ARBA00022840"/>
    </source>
</evidence>
<comment type="similarity">
    <text evidence="1">Belongs to the carbohydrate kinase PfkB family.</text>
</comment>
<proteinExistence type="inferred from homology"/>
<feature type="domain" description="Carbohydrate kinase PfkB" evidence="6">
    <location>
        <begin position="1"/>
        <end position="114"/>
    </location>
</feature>
<evidence type="ECO:0000256" key="4">
    <source>
        <dbReference type="ARBA" id="ARBA00022777"/>
    </source>
</evidence>
<dbReference type="Gene3D" id="2.20.150.10">
    <property type="entry name" value="putative 5-dehydro-2- deoxygluconokinase"/>
    <property type="match status" value="1"/>
</dbReference>
<comment type="caution">
    <text evidence="7">The sequence shown here is derived from an EMBL/GenBank/DDBJ whole genome shotgun (WGS) entry which is preliminary data.</text>
</comment>
<dbReference type="AlphaFoldDB" id="K1U2I9"/>
<dbReference type="SUPFAM" id="SSF53613">
    <property type="entry name" value="Ribokinase-like"/>
    <property type="match status" value="1"/>
</dbReference>
<keyword evidence="2" id="KW-0808">Transferase</keyword>
<accession>K1U2I9</accession>
<reference evidence="7" key="1">
    <citation type="journal article" date="2013" name="Environ. Microbiol.">
        <title>Microbiota from the distal guts of lean and obese adolescents exhibit partial functional redundancy besides clear differences in community structure.</title>
        <authorList>
            <person name="Ferrer M."/>
            <person name="Ruiz A."/>
            <person name="Lanza F."/>
            <person name="Haange S.B."/>
            <person name="Oberbach A."/>
            <person name="Till H."/>
            <person name="Bargiela R."/>
            <person name="Campoy C."/>
            <person name="Segura M.T."/>
            <person name="Richter M."/>
            <person name="von Bergen M."/>
            <person name="Seifert J."/>
            <person name="Suarez A."/>
        </authorList>
    </citation>
    <scope>NUCLEOTIDE SEQUENCE</scope>
</reference>
<evidence type="ECO:0000256" key="1">
    <source>
        <dbReference type="ARBA" id="ARBA00010688"/>
    </source>
</evidence>
<keyword evidence="4 7" id="KW-0418">Kinase</keyword>
<dbReference type="GO" id="GO:0005524">
    <property type="term" value="F:ATP binding"/>
    <property type="evidence" value="ECO:0007669"/>
    <property type="project" value="UniProtKB-KW"/>
</dbReference>
<dbReference type="InterPro" id="IPR023314">
    <property type="entry name" value="Myo_inos_IolC-like_sf"/>
</dbReference>
<dbReference type="InterPro" id="IPR050306">
    <property type="entry name" value="PfkB_Carbo_kinase"/>
</dbReference>
<organism evidence="7">
    <name type="scientific">human gut metagenome</name>
    <dbReference type="NCBI Taxonomy" id="408170"/>
    <lineage>
        <taxon>unclassified sequences</taxon>
        <taxon>metagenomes</taxon>
        <taxon>organismal metagenomes</taxon>
    </lineage>
</organism>
<name>K1U2I9_9ZZZZ</name>
<dbReference type="EMBL" id="AJWZ01001325">
    <property type="protein sequence ID" value="EKC74124.1"/>
    <property type="molecule type" value="Genomic_DNA"/>
</dbReference>
<dbReference type="PANTHER" id="PTHR43085:SF54">
    <property type="entry name" value="PUTATIVE-RELATED"/>
    <property type="match status" value="1"/>
</dbReference>
<feature type="non-terminal residue" evidence="7">
    <location>
        <position position="116"/>
    </location>
</feature>
<evidence type="ECO:0000256" key="2">
    <source>
        <dbReference type="ARBA" id="ARBA00022679"/>
    </source>
</evidence>
<gene>
    <name evidence="7" type="ORF">OBE_02040</name>
</gene>
<dbReference type="InterPro" id="IPR011611">
    <property type="entry name" value="PfkB_dom"/>
</dbReference>
<dbReference type="InterPro" id="IPR029056">
    <property type="entry name" value="Ribokinase-like"/>
</dbReference>
<sequence>MKKLLAIGEALIDFIPRNTGVPIKQVESFKPAVGGAPANVCGAFTKLGGESKLITQLGNDPFGDKIVDEFEYYGIGCEYVSRINDANTSLAFVALKDDGNREFSFYRKPGADMLLK</sequence>
<evidence type="ECO:0000259" key="6">
    <source>
        <dbReference type="Pfam" id="PF00294"/>
    </source>
</evidence>
<evidence type="ECO:0000256" key="3">
    <source>
        <dbReference type="ARBA" id="ARBA00022741"/>
    </source>
</evidence>
<dbReference type="PANTHER" id="PTHR43085">
    <property type="entry name" value="HEXOKINASE FAMILY MEMBER"/>
    <property type="match status" value="1"/>
</dbReference>
<keyword evidence="3" id="KW-0547">Nucleotide-binding</keyword>
<dbReference type="Pfam" id="PF00294">
    <property type="entry name" value="PfkB"/>
    <property type="match status" value="1"/>
</dbReference>
<keyword evidence="5" id="KW-0067">ATP-binding</keyword>
<dbReference type="GO" id="GO:0016301">
    <property type="term" value="F:kinase activity"/>
    <property type="evidence" value="ECO:0007669"/>
    <property type="project" value="UniProtKB-KW"/>
</dbReference>
<protein>
    <submittedName>
        <fullName evidence="7">Fructokinase-2</fullName>
    </submittedName>
</protein>